<dbReference type="EMBL" id="JBGNUJ010000004">
    <property type="protein sequence ID" value="KAL3959762.1"/>
    <property type="molecule type" value="Genomic_DNA"/>
</dbReference>
<evidence type="ECO:0000313" key="1">
    <source>
        <dbReference type="EMBL" id="KAL3959762.1"/>
    </source>
</evidence>
<name>A0ACC4DV17_PURLI</name>
<organism evidence="1 2">
    <name type="scientific">Purpureocillium lilacinum</name>
    <name type="common">Paecilomyces lilacinus</name>
    <dbReference type="NCBI Taxonomy" id="33203"/>
    <lineage>
        <taxon>Eukaryota</taxon>
        <taxon>Fungi</taxon>
        <taxon>Dikarya</taxon>
        <taxon>Ascomycota</taxon>
        <taxon>Pezizomycotina</taxon>
        <taxon>Sordariomycetes</taxon>
        <taxon>Hypocreomycetidae</taxon>
        <taxon>Hypocreales</taxon>
        <taxon>Ophiocordycipitaceae</taxon>
        <taxon>Purpureocillium</taxon>
    </lineage>
</organism>
<gene>
    <name evidence="1" type="ORF">ACCO45_004879</name>
</gene>
<comment type="caution">
    <text evidence="1">The sequence shown here is derived from an EMBL/GenBank/DDBJ whole genome shotgun (WGS) entry which is preliminary data.</text>
</comment>
<sequence>MLSIRLFVITAFGLVVAVAAQLSSQCQFVRFSPGFDSEDPISYTARCARVPDGPVEVCSELRLGHCFTNQDGSLGGAVEYADDRQRGELHQLLSELQRRFEWEDHVLRMREDEQIIRLHVRQSCSQATTSPFTTASWPAQQRARVRYPNAPFPGWEARLGAADLSGDRSQGRDLVAIY</sequence>
<evidence type="ECO:0000313" key="2">
    <source>
        <dbReference type="Proteomes" id="UP001638806"/>
    </source>
</evidence>
<proteinExistence type="predicted"/>
<reference evidence="1" key="1">
    <citation type="submission" date="2024-12" db="EMBL/GenBank/DDBJ databases">
        <title>Comparative genomics and development of molecular markers within Purpureocillium lilacinum and among Purpureocillium species.</title>
        <authorList>
            <person name="Yeh Z.-Y."/>
            <person name="Ni N.-T."/>
            <person name="Lo P.-H."/>
            <person name="Mushyakhwo K."/>
            <person name="Lin C.-F."/>
            <person name="Nai Y.-S."/>
        </authorList>
    </citation>
    <scope>NUCLEOTIDE SEQUENCE</scope>
    <source>
        <strain evidence="1">NCHU-NPUST-175</strain>
    </source>
</reference>
<keyword evidence="2" id="KW-1185">Reference proteome</keyword>
<dbReference type="Proteomes" id="UP001638806">
    <property type="component" value="Unassembled WGS sequence"/>
</dbReference>
<accession>A0ACC4DV17</accession>
<protein>
    <submittedName>
        <fullName evidence="1">Uncharacterized protein</fullName>
    </submittedName>
</protein>